<keyword evidence="1" id="KW-0597">Phosphoprotein</keyword>
<dbReference type="eggNOG" id="COG4565">
    <property type="taxonomic scope" value="Bacteria"/>
</dbReference>
<proteinExistence type="predicted"/>
<dbReference type="CDD" id="cd00156">
    <property type="entry name" value="REC"/>
    <property type="match status" value="1"/>
</dbReference>
<feature type="modified residue" description="4-aspartylphosphate" evidence="1">
    <location>
        <position position="55"/>
    </location>
</feature>
<keyword evidence="4" id="KW-1185">Reference proteome</keyword>
<dbReference type="InterPro" id="IPR011006">
    <property type="entry name" value="CheY-like_superfamily"/>
</dbReference>
<dbReference type="Gene3D" id="3.40.50.2300">
    <property type="match status" value="1"/>
</dbReference>
<gene>
    <name evidence="3" type="ORF">HMPREF0202_00992</name>
</gene>
<evidence type="ECO:0000259" key="2">
    <source>
        <dbReference type="PROSITE" id="PS50110"/>
    </source>
</evidence>
<dbReference type="HOGENOM" id="CLU_000445_39_1_0"/>
<dbReference type="PROSITE" id="PS50110">
    <property type="entry name" value="RESPONSE_REGULATORY"/>
    <property type="match status" value="1"/>
</dbReference>
<dbReference type="GO" id="GO:0000156">
    <property type="term" value="F:phosphorelay response regulator activity"/>
    <property type="evidence" value="ECO:0007669"/>
    <property type="project" value="TreeGrafter"/>
</dbReference>
<dbReference type="Proteomes" id="UP000017081">
    <property type="component" value="Unassembled WGS sequence"/>
</dbReference>
<dbReference type="SMART" id="SM00448">
    <property type="entry name" value="REC"/>
    <property type="match status" value="1"/>
</dbReference>
<evidence type="ECO:0000313" key="3">
    <source>
        <dbReference type="EMBL" id="ERT69026.1"/>
    </source>
</evidence>
<feature type="domain" description="Response regulatory" evidence="2">
    <location>
        <begin position="6"/>
        <end position="120"/>
    </location>
</feature>
<dbReference type="STRING" id="1319815.HMPREF0202_00992"/>
<comment type="caution">
    <text evidence="3">The sequence shown here is derived from an EMBL/GenBank/DDBJ whole genome shotgun (WGS) entry which is preliminary data.</text>
</comment>
<organism evidence="3 4">
    <name type="scientific">Cetobacterium somerae ATCC BAA-474</name>
    <dbReference type="NCBI Taxonomy" id="1319815"/>
    <lineage>
        <taxon>Bacteria</taxon>
        <taxon>Fusobacteriati</taxon>
        <taxon>Fusobacteriota</taxon>
        <taxon>Fusobacteriia</taxon>
        <taxon>Fusobacteriales</taxon>
        <taxon>Fusobacteriaceae</taxon>
        <taxon>Cetobacterium</taxon>
    </lineage>
</organism>
<dbReference type="EMBL" id="AXZF01000038">
    <property type="protein sequence ID" value="ERT69026.1"/>
    <property type="molecule type" value="Genomic_DNA"/>
</dbReference>
<dbReference type="Pfam" id="PF00072">
    <property type="entry name" value="Response_reg"/>
    <property type="match status" value="1"/>
</dbReference>
<dbReference type="InterPro" id="IPR051271">
    <property type="entry name" value="2C-system_Tx_regulators"/>
</dbReference>
<sequence length="203" mass="23134">MNMGNNMLIIDDSEEICFAISEFFIYKGWSVETANSVEKSLEILKNRKFDIILIDYNMPYINGAVGVKLIRALDKDVSIIALTVEGEEIVAESFFEAGANDFAIKPIKMLDLFSRVNVHLNNKKRLKDEEILPKGIDKNTLNIVLGCLSNKKEYIDVDEISNLTGVATKTVNRYMNYLLDEEKVILNNIYGKIGRPKKEYKLK</sequence>
<dbReference type="SUPFAM" id="SSF52172">
    <property type="entry name" value="CheY-like"/>
    <property type="match status" value="1"/>
</dbReference>
<evidence type="ECO:0000256" key="1">
    <source>
        <dbReference type="PROSITE-ProRule" id="PRU00169"/>
    </source>
</evidence>
<name>U7VBY1_9FUSO</name>
<dbReference type="PANTHER" id="PTHR45526">
    <property type="entry name" value="TRANSCRIPTIONAL REGULATORY PROTEIN DPIA"/>
    <property type="match status" value="1"/>
</dbReference>
<evidence type="ECO:0000313" key="4">
    <source>
        <dbReference type="Proteomes" id="UP000017081"/>
    </source>
</evidence>
<protein>
    <recommendedName>
        <fullName evidence="2">Response regulatory domain-containing protein</fullName>
    </recommendedName>
</protein>
<dbReference type="PANTHER" id="PTHR45526:SF1">
    <property type="entry name" value="TRANSCRIPTIONAL REGULATORY PROTEIN DCUR-RELATED"/>
    <property type="match status" value="1"/>
</dbReference>
<dbReference type="InterPro" id="IPR001789">
    <property type="entry name" value="Sig_transdc_resp-reg_receiver"/>
</dbReference>
<dbReference type="AlphaFoldDB" id="U7VBY1"/>
<accession>U7VBY1</accession>
<reference evidence="3 4" key="1">
    <citation type="submission" date="2013-08" db="EMBL/GenBank/DDBJ databases">
        <authorList>
            <person name="Weinstock G."/>
            <person name="Sodergren E."/>
            <person name="Wylie T."/>
            <person name="Fulton L."/>
            <person name="Fulton R."/>
            <person name="Fronick C."/>
            <person name="O'Laughlin M."/>
            <person name="Godfrey J."/>
            <person name="Miner T."/>
            <person name="Herter B."/>
            <person name="Appelbaum E."/>
            <person name="Cordes M."/>
            <person name="Lek S."/>
            <person name="Wollam A."/>
            <person name="Pepin K.H."/>
            <person name="Palsikar V.B."/>
            <person name="Mitreva M."/>
            <person name="Wilson R.K."/>
        </authorList>
    </citation>
    <scope>NUCLEOTIDE SEQUENCE [LARGE SCALE GENOMIC DNA]</scope>
    <source>
        <strain evidence="3 4">ATCC BAA-474</strain>
    </source>
</reference>